<dbReference type="SUPFAM" id="SSF53850">
    <property type="entry name" value="Periplasmic binding protein-like II"/>
    <property type="match status" value="1"/>
</dbReference>
<keyword evidence="8" id="KW-1185">Reference proteome</keyword>
<dbReference type="PIRSF" id="PIRSF002756">
    <property type="entry name" value="PstS"/>
    <property type="match status" value="1"/>
</dbReference>
<comment type="similarity">
    <text evidence="1 4">Belongs to the PstS family.</text>
</comment>
<name>A0ABY8H7A5_9MICC</name>
<dbReference type="Gene3D" id="3.40.190.10">
    <property type="entry name" value="Periplasmic binding protein-like II"/>
    <property type="match status" value="2"/>
</dbReference>
<dbReference type="Proteomes" id="UP001219037">
    <property type="component" value="Chromosome"/>
</dbReference>
<dbReference type="RefSeq" id="WP_278157909.1">
    <property type="nucleotide sequence ID" value="NZ_CP121252.1"/>
</dbReference>
<dbReference type="PROSITE" id="PS51257">
    <property type="entry name" value="PROKAR_LIPOPROTEIN"/>
    <property type="match status" value="1"/>
</dbReference>
<evidence type="ECO:0000256" key="4">
    <source>
        <dbReference type="PIRNR" id="PIRNR002756"/>
    </source>
</evidence>
<dbReference type="PANTHER" id="PTHR42996">
    <property type="entry name" value="PHOSPHATE-BINDING PROTEIN PSTS"/>
    <property type="match status" value="1"/>
</dbReference>
<evidence type="ECO:0000313" key="7">
    <source>
        <dbReference type="EMBL" id="WFP16811.1"/>
    </source>
</evidence>
<keyword evidence="3 4" id="KW-0592">Phosphate transport</keyword>
<dbReference type="Pfam" id="PF12849">
    <property type="entry name" value="PBP_like_2"/>
    <property type="match status" value="1"/>
</dbReference>
<evidence type="ECO:0000259" key="6">
    <source>
        <dbReference type="Pfam" id="PF12849"/>
    </source>
</evidence>
<dbReference type="PANTHER" id="PTHR42996:SF1">
    <property type="entry name" value="PHOSPHATE-BINDING PROTEIN PSTS"/>
    <property type="match status" value="1"/>
</dbReference>
<feature type="domain" description="PBP" evidence="6">
    <location>
        <begin position="36"/>
        <end position="333"/>
    </location>
</feature>
<evidence type="ECO:0000256" key="2">
    <source>
        <dbReference type="ARBA" id="ARBA00022448"/>
    </source>
</evidence>
<dbReference type="EMBL" id="CP121252">
    <property type="protein sequence ID" value="WFP16811.1"/>
    <property type="molecule type" value="Genomic_DNA"/>
</dbReference>
<accession>A0ABY8H7A5</accession>
<feature type="signal peptide" evidence="5">
    <location>
        <begin position="1"/>
        <end position="24"/>
    </location>
</feature>
<evidence type="ECO:0000256" key="3">
    <source>
        <dbReference type="ARBA" id="ARBA00022592"/>
    </source>
</evidence>
<reference evidence="7 8" key="1">
    <citation type="submission" date="2023-04" db="EMBL/GenBank/DDBJ databases">
        <title>Funneling lignin-derived compounds into biodiesel using alkali-halophilic Citricoccus sp. P2.</title>
        <authorList>
            <person name="Luo C.-B."/>
        </authorList>
    </citation>
    <scope>NUCLEOTIDE SEQUENCE [LARGE SCALE GENOMIC DNA]</scope>
    <source>
        <strain evidence="7 8">P2</strain>
    </source>
</reference>
<dbReference type="CDD" id="cd13565">
    <property type="entry name" value="PBP2_PstS"/>
    <property type="match status" value="1"/>
</dbReference>
<dbReference type="InterPro" id="IPR005673">
    <property type="entry name" value="ABC_phos-bd_PstS"/>
</dbReference>
<dbReference type="InterPro" id="IPR024370">
    <property type="entry name" value="PBP_domain"/>
</dbReference>
<organism evidence="7 8">
    <name type="scientific">Citricoccus muralis</name>
    <dbReference type="NCBI Taxonomy" id="169134"/>
    <lineage>
        <taxon>Bacteria</taxon>
        <taxon>Bacillati</taxon>
        <taxon>Actinomycetota</taxon>
        <taxon>Actinomycetes</taxon>
        <taxon>Micrococcales</taxon>
        <taxon>Micrococcaceae</taxon>
        <taxon>Citricoccus</taxon>
    </lineage>
</organism>
<evidence type="ECO:0000256" key="5">
    <source>
        <dbReference type="SAM" id="SignalP"/>
    </source>
</evidence>
<evidence type="ECO:0000256" key="1">
    <source>
        <dbReference type="ARBA" id="ARBA00008725"/>
    </source>
</evidence>
<evidence type="ECO:0000313" key="8">
    <source>
        <dbReference type="Proteomes" id="UP001219037"/>
    </source>
</evidence>
<gene>
    <name evidence="7" type="ORF">P8192_01390</name>
</gene>
<keyword evidence="2 4" id="KW-0813">Transport</keyword>
<feature type="chain" id="PRO_5046801660" description="Phosphate-binding protein" evidence="5">
    <location>
        <begin position="25"/>
        <end position="366"/>
    </location>
</feature>
<dbReference type="InterPro" id="IPR050962">
    <property type="entry name" value="Phosphate-bind_PstS"/>
</dbReference>
<keyword evidence="5" id="KW-0732">Signal</keyword>
<sequence>MKLRRFGRSAAVLSIAALALTACGGNGDEETTDTASNGGAAASGNLIGGGASSQEAAMTAWTQGANEANPELTVSYDPVGSGSGREGFINGAYSFAGSDAAMDTDEQSQAEAICGPDGVFHVPSYISPVAVAYNLPDFEGENVNMDADTIAAVFAGEITEWNDPQIQDQNDAELPDTAITVVHRSDDSGTTENFTAYLDEAASESWTYGEVEAWPSEITAESAQQTSGVVGLASSTEGAITYADASQIGDLGTVAVGVGEDYVPYSADAAAEAVASAEEDAEAEGAVVLDRATDAAGVYPIVLVSYHIFCHSYQDQATADQVREFGNYIVSEEGQTAAEESAGNAPITDGIRDAAIERLDAISVQG</sequence>
<protein>
    <recommendedName>
        <fullName evidence="4">Phosphate-binding protein</fullName>
    </recommendedName>
</protein>
<proteinExistence type="inferred from homology"/>